<comment type="caution">
    <text evidence="1">The sequence shown here is derived from an EMBL/GenBank/DDBJ whole genome shotgun (WGS) entry which is preliminary data.</text>
</comment>
<dbReference type="RefSeq" id="WP_134014297.1">
    <property type="nucleotide sequence ID" value="NZ_SOBH01000002.1"/>
</dbReference>
<sequence>MADATLRIDIKVHCNMLTLKRNSVSALQNQVLRDFSEELVGDLMAADPMLERNLGVDSIREAVHLGIRSGQRYAIDERSPLKAYIQIMFHLGSHFDEDPLLPWAKMALVTPCRNGRQAYRINALRDSFLEYVEQTCGHEGEHISGFLRQLQTLNDPQDAPVDATQTLAFVDAHFASMTAYVGRNVIWSMMHETADLCRKLRLFAPSSVFILVCMRLSFGYGVTNDPLFPWLRMVLQNPAPALDKEHLLWQACQEHLANLPLQPLKQELHNGG</sequence>
<evidence type="ECO:0000313" key="1">
    <source>
        <dbReference type="EMBL" id="TDT75169.1"/>
    </source>
</evidence>
<organism evidence="1 2">
    <name type="scientific">Litoreibacter halocynthiae</name>
    <dbReference type="NCBI Taxonomy" id="1242689"/>
    <lineage>
        <taxon>Bacteria</taxon>
        <taxon>Pseudomonadati</taxon>
        <taxon>Pseudomonadota</taxon>
        <taxon>Alphaproteobacteria</taxon>
        <taxon>Rhodobacterales</taxon>
        <taxon>Roseobacteraceae</taxon>
        <taxon>Litoreibacter</taxon>
    </lineage>
</organism>
<gene>
    <name evidence="1" type="ORF">BDE40_1896</name>
</gene>
<dbReference type="Proteomes" id="UP000294563">
    <property type="component" value="Unassembled WGS sequence"/>
</dbReference>
<evidence type="ECO:0000313" key="2">
    <source>
        <dbReference type="Proteomes" id="UP000294563"/>
    </source>
</evidence>
<name>A0A4R7LIQ8_9RHOB</name>
<reference evidence="1 2" key="1">
    <citation type="submission" date="2019-03" db="EMBL/GenBank/DDBJ databases">
        <title>Genomic Encyclopedia of Archaeal and Bacterial Type Strains, Phase II (KMG-II): from individual species to whole genera.</title>
        <authorList>
            <person name="Goeker M."/>
        </authorList>
    </citation>
    <scope>NUCLEOTIDE SEQUENCE [LARGE SCALE GENOMIC DNA]</scope>
    <source>
        <strain evidence="1 2">DSM 29467</strain>
    </source>
</reference>
<keyword evidence="2" id="KW-1185">Reference proteome</keyword>
<dbReference type="OrthoDB" id="7822386at2"/>
<dbReference type="AlphaFoldDB" id="A0A4R7LIQ8"/>
<protein>
    <submittedName>
        <fullName evidence="1">Uncharacterized protein</fullName>
    </submittedName>
</protein>
<proteinExistence type="predicted"/>
<accession>A0A4R7LIQ8</accession>
<dbReference type="EMBL" id="SOBH01000002">
    <property type="protein sequence ID" value="TDT75169.1"/>
    <property type="molecule type" value="Genomic_DNA"/>
</dbReference>